<name>A0AAJ5YPH1_9BASI</name>
<accession>A0AAJ5YPH1</accession>
<sequence length="162" mass="18149">MSGEHHLIAVHHYPPEYFFAVTNHGVGKLRDLYGDGASLVRKTWKTKSGIRDTSSNDGSSEISQNPVEQDVQINEDLNAPDAHSMANEQRQSTTKPEPRSITTRPSSPTATMNNKRQLDSPPQDTNTDDERDPDNWVEASLEDALNQLSSLSFVPRSLQRHR</sequence>
<proteinExistence type="predicted"/>
<feature type="region of interest" description="Disordered" evidence="1">
    <location>
        <begin position="46"/>
        <end position="136"/>
    </location>
</feature>
<dbReference type="EMBL" id="CP119943">
    <property type="protein sequence ID" value="WFC98089.1"/>
    <property type="molecule type" value="Genomic_DNA"/>
</dbReference>
<feature type="compositionally biased region" description="Polar residues" evidence="1">
    <location>
        <begin position="51"/>
        <end position="67"/>
    </location>
</feature>
<feature type="compositionally biased region" description="Polar residues" evidence="1">
    <location>
        <begin position="86"/>
        <end position="125"/>
    </location>
</feature>
<evidence type="ECO:0000313" key="2">
    <source>
        <dbReference type="EMBL" id="WFC98089.1"/>
    </source>
</evidence>
<evidence type="ECO:0000256" key="1">
    <source>
        <dbReference type="SAM" id="MobiDB-lite"/>
    </source>
</evidence>
<gene>
    <name evidence="2" type="ORF">MYAM1_000811</name>
</gene>
<keyword evidence="3" id="KW-1185">Reference proteome</keyword>
<reference evidence="2 3" key="1">
    <citation type="submission" date="2023-03" db="EMBL/GenBank/DDBJ databases">
        <title>Mating type loci evolution in Malassezia.</title>
        <authorList>
            <person name="Coelho M.A."/>
        </authorList>
    </citation>
    <scope>NUCLEOTIDE SEQUENCE [LARGE SCALE GENOMIC DNA]</scope>
    <source>
        <strain evidence="2 3">CBS 9725</strain>
    </source>
</reference>
<organism evidence="2 3">
    <name type="scientific">Malassezia yamatoensis</name>
    <dbReference type="NCBI Taxonomy" id="253288"/>
    <lineage>
        <taxon>Eukaryota</taxon>
        <taxon>Fungi</taxon>
        <taxon>Dikarya</taxon>
        <taxon>Basidiomycota</taxon>
        <taxon>Ustilaginomycotina</taxon>
        <taxon>Malasseziomycetes</taxon>
        <taxon>Malasseziales</taxon>
        <taxon>Malasseziaceae</taxon>
        <taxon>Malassezia</taxon>
    </lineage>
</organism>
<protein>
    <submittedName>
        <fullName evidence="2">Uncharacterized protein</fullName>
    </submittedName>
</protein>
<dbReference type="AlphaFoldDB" id="A0AAJ5YPH1"/>
<dbReference type="Proteomes" id="UP001219567">
    <property type="component" value="Chromosome 1"/>
</dbReference>
<evidence type="ECO:0000313" key="3">
    <source>
        <dbReference type="Proteomes" id="UP001219567"/>
    </source>
</evidence>